<evidence type="ECO:0000256" key="4">
    <source>
        <dbReference type="ARBA" id="ARBA00022801"/>
    </source>
</evidence>
<dbReference type="EC" id="3.1.4.4" evidence="2"/>
<evidence type="ECO:0000256" key="7">
    <source>
        <dbReference type="SAM" id="MobiDB-lite"/>
    </source>
</evidence>
<dbReference type="AlphaFoldDB" id="A0A4P9YUZ4"/>
<dbReference type="EMBL" id="KZ990835">
    <property type="protein sequence ID" value="RKP23598.1"/>
    <property type="molecule type" value="Genomic_DNA"/>
</dbReference>
<feature type="region of interest" description="Disordered" evidence="7">
    <location>
        <begin position="274"/>
        <end position="314"/>
    </location>
</feature>
<gene>
    <name evidence="9" type="ORF">SYNPS1DRAFT_24334</name>
</gene>
<evidence type="ECO:0000256" key="3">
    <source>
        <dbReference type="ARBA" id="ARBA00022737"/>
    </source>
</evidence>
<organism evidence="9 10">
    <name type="scientific">Syncephalis pseudoplumigaleata</name>
    <dbReference type="NCBI Taxonomy" id="1712513"/>
    <lineage>
        <taxon>Eukaryota</taxon>
        <taxon>Fungi</taxon>
        <taxon>Fungi incertae sedis</taxon>
        <taxon>Zoopagomycota</taxon>
        <taxon>Zoopagomycotina</taxon>
        <taxon>Zoopagomycetes</taxon>
        <taxon>Zoopagales</taxon>
        <taxon>Piptocephalidaceae</taxon>
        <taxon>Syncephalis</taxon>
    </lineage>
</organism>
<name>A0A4P9YUZ4_9FUNG</name>
<proteinExistence type="predicted"/>
<dbReference type="SMART" id="SM00155">
    <property type="entry name" value="PLDc"/>
    <property type="match status" value="1"/>
</dbReference>
<evidence type="ECO:0000313" key="9">
    <source>
        <dbReference type="EMBL" id="RKP23598.1"/>
    </source>
</evidence>
<evidence type="ECO:0000256" key="1">
    <source>
        <dbReference type="ARBA" id="ARBA00000798"/>
    </source>
</evidence>
<evidence type="ECO:0000313" key="10">
    <source>
        <dbReference type="Proteomes" id="UP000278143"/>
    </source>
</evidence>
<dbReference type="InterPro" id="IPR025202">
    <property type="entry name" value="PLD-like_dom"/>
</dbReference>
<keyword evidence="3" id="KW-0677">Repeat</keyword>
<dbReference type="CDD" id="cd09141">
    <property type="entry name" value="PLDc_vPLD1_2_yPLD_like_2"/>
    <property type="match status" value="1"/>
</dbReference>
<comment type="catalytic activity">
    <reaction evidence="1">
        <text>a 1,2-diacyl-sn-glycero-3-phosphocholine + H2O = a 1,2-diacyl-sn-glycero-3-phosphate + choline + H(+)</text>
        <dbReference type="Rhea" id="RHEA:14445"/>
        <dbReference type="ChEBI" id="CHEBI:15354"/>
        <dbReference type="ChEBI" id="CHEBI:15377"/>
        <dbReference type="ChEBI" id="CHEBI:15378"/>
        <dbReference type="ChEBI" id="CHEBI:57643"/>
        <dbReference type="ChEBI" id="CHEBI:58608"/>
        <dbReference type="EC" id="3.1.4.4"/>
    </reaction>
</comment>
<evidence type="ECO:0000256" key="6">
    <source>
        <dbReference type="ARBA" id="ARBA00023098"/>
    </source>
</evidence>
<dbReference type="Pfam" id="PF13091">
    <property type="entry name" value="PLDc_2"/>
    <property type="match status" value="1"/>
</dbReference>
<protein>
    <recommendedName>
        <fullName evidence="2">phospholipase D</fullName>
        <ecNumber evidence="2">3.1.4.4</ecNumber>
    </recommendedName>
</protein>
<keyword evidence="6" id="KW-0443">Lipid metabolism</keyword>
<dbReference type="Proteomes" id="UP000278143">
    <property type="component" value="Unassembled WGS sequence"/>
</dbReference>
<evidence type="ECO:0000259" key="8">
    <source>
        <dbReference type="PROSITE" id="PS50035"/>
    </source>
</evidence>
<accession>A0A4P9YUZ4</accession>
<evidence type="ECO:0000256" key="2">
    <source>
        <dbReference type="ARBA" id="ARBA00012027"/>
    </source>
</evidence>
<keyword evidence="4" id="KW-0378">Hydrolase</keyword>
<dbReference type="PANTHER" id="PTHR18896:SF76">
    <property type="entry name" value="PHOSPHOLIPASE"/>
    <property type="match status" value="1"/>
</dbReference>
<evidence type="ECO:0000256" key="5">
    <source>
        <dbReference type="ARBA" id="ARBA00022963"/>
    </source>
</evidence>
<dbReference type="GO" id="GO:0009395">
    <property type="term" value="P:phospholipid catabolic process"/>
    <property type="evidence" value="ECO:0007669"/>
    <property type="project" value="TreeGrafter"/>
</dbReference>
<dbReference type="SUPFAM" id="SSF56024">
    <property type="entry name" value="Phospholipase D/nuclease"/>
    <property type="match status" value="2"/>
</dbReference>
<dbReference type="Gene3D" id="3.30.870.10">
    <property type="entry name" value="Endonuclease Chain A"/>
    <property type="match status" value="3"/>
</dbReference>
<dbReference type="InterPro" id="IPR001736">
    <property type="entry name" value="PLipase_D/transphosphatidylase"/>
</dbReference>
<reference evidence="10" key="1">
    <citation type="journal article" date="2018" name="Nat. Microbiol.">
        <title>Leveraging single-cell genomics to expand the fungal tree of life.</title>
        <authorList>
            <person name="Ahrendt S.R."/>
            <person name="Quandt C.A."/>
            <person name="Ciobanu D."/>
            <person name="Clum A."/>
            <person name="Salamov A."/>
            <person name="Andreopoulos B."/>
            <person name="Cheng J.F."/>
            <person name="Woyke T."/>
            <person name="Pelin A."/>
            <person name="Henrissat B."/>
            <person name="Reynolds N.K."/>
            <person name="Benny G.L."/>
            <person name="Smith M.E."/>
            <person name="James T.Y."/>
            <person name="Grigoriev I.V."/>
        </authorList>
    </citation>
    <scope>NUCLEOTIDE SEQUENCE [LARGE SCALE GENOMIC DNA]</scope>
    <source>
        <strain evidence="10">Benny S71-1</strain>
    </source>
</reference>
<sequence length="605" mass="67277">MAMLPSPAASCRRYDTHAHRLTDFDPNYDIINDEYWPGQDYSNPRVKDFANVNEPQLQLIDRRYVPRMPWHDVSMRVTGQAARDVGRHFVERWNFIKLDKGMVKEGIPFLMPSGEFVSTRDEQAFKGTCQVQVVRSSAMWSSGVEHEMSIQKAYIELISAAKHFIYIENQFFGACLSAAIVDRVLRAAQEETPFRIIVVMPLMPAFEAEVDSKDANTLRIARGPDSIYARLAAAGLEPEKYITFYGLRNYDLIHAAKPNIVPDYNPEVDDPIRAQWASEGGGDTTPTVGVIEPSKSAGTVERPPSSKVKPTLELSSASAADKLASQQQGSTAMGIGPLGGEIPDPESIVRLQPSEAVPTGGNAQPALDQTLAKAVEAADTQIAEGRQYVTELAYIHTKLMIIDDTTVVCGSANINDRSMAGNRDSEICVIIEDKDKISTRMANHPWKASRFAYTLRMQLMREHCGLLPQADMRILRDFCTPSIMPDNFAELAQESRLDGGLASAMDEKAKALEDPTSEEFMSLWRTTSSCNTKAFRQEYKQFIPDPKQVLRGHIADPTMSVQQVEEILGGVRGHLVDFPNNFLSQENLSASYFSAENLMPVELFI</sequence>
<dbReference type="InterPro" id="IPR015679">
    <property type="entry name" value="PLipase_D_fam"/>
</dbReference>
<dbReference type="PANTHER" id="PTHR18896">
    <property type="entry name" value="PHOSPHOLIPASE D"/>
    <property type="match status" value="1"/>
</dbReference>
<feature type="domain" description="PLD phosphodiesterase" evidence="8">
    <location>
        <begin position="391"/>
        <end position="418"/>
    </location>
</feature>
<keyword evidence="10" id="KW-1185">Reference proteome</keyword>
<dbReference type="OrthoDB" id="14911at2759"/>
<dbReference type="GO" id="GO:0004630">
    <property type="term" value="F:phospholipase D activity"/>
    <property type="evidence" value="ECO:0007669"/>
    <property type="project" value="UniProtKB-EC"/>
</dbReference>
<dbReference type="PROSITE" id="PS50035">
    <property type="entry name" value="PLD"/>
    <property type="match status" value="1"/>
</dbReference>
<keyword evidence="5" id="KW-0442">Lipid degradation</keyword>